<feature type="region of interest" description="Disordered" evidence="1">
    <location>
        <begin position="396"/>
        <end position="436"/>
    </location>
</feature>
<feature type="compositionally biased region" description="Low complexity" evidence="1">
    <location>
        <begin position="644"/>
        <end position="735"/>
    </location>
</feature>
<feature type="region of interest" description="Disordered" evidence="1">
    <location>
        <begin position="644"/>
        <end position="780"/>
    </location>
</feature>
<feature type="compositionally biased region" description="Polar residues" evidence="1">
    <location>
        <begin position="16"/>
        <end position="29"/>
    </location>
</feature>
<dbReference type="Proteomes" id="UP000193648">
    <property type="component" value="Unassembled WGS sequence"/>
</dbReference>
<feature type="compositionally biased region" description="Polar residues" evidence="1">
    <location>
        <begin position="185"/>
        <end position="197"/>
    </location>
</feature>
<feature type="compositionally biased region" description="Acidic residues" evidence="1">
    <location>
        <begin position="752"/>
        <end position="776"/>
    </location>
</feature>
<name>A0A1Y2GS71_9FUNG</name>
<reference evidence="3 4" key="1">
    <citation type="submission" date="2016-07" db="EMBL/GenBank/DDBJ databases">
        <title>Pervasive Adenine N6-methylation of Active Genes in Fungi.</title>
        <authorList>
            <consortium name="DOE Joint Genome Institute"/>
            <person name="Mondo S.J."/>
            <person name="Dannebaum R.O."/>
            <person name="Kuo R.C."/>
            <person name="Labutti K."/>
            <person name="Haridas S."/>
            <person name="Kuo A."/>
            <person name="Salamov A."/>
            <person name="Ahrendt S.R."/>
            <person name="Lipzen A."/>
            <person name="Sullivan W."/>
            <person name="Andreopoulos W.B."/>
            <person name="Clum A."/>
            <person name="Lindquist E."/>
            <person name="Daum C."/>
            <person name="Ramamoorthy G.K."/>
            <person name="Gryganskyi A."/>
            <person name="Culley D."/>
            <person name="Magnuson J.K."/>
            <person name="James T.Y."/>
            <person name="O'Malley M.A."/>
            <person name="Stajich J.E."/>
            <person name="Spatafora J.W."/>
            <person name="Visel A."/>
            <person name="Grigoriev I.V."/>
        </authorList>
    </citation>
    <scope>NUCLEOTIDE SEQUENCE [LARGE SCALE GENOMIC DNA]</scope>
    <source>
        <strain evidence="3 4">NRRL 3116</strain>
    </source>
</reference>
<sequence>MPMPTQPHTSGRHSILTGNGHATTHHVNGISNHNSAQFEEEAPASSKAPLKYALKDVHPDDSKDKVFAAILQALLYLRNKPSSPKELANCIMKNKYTMLGGATPYATVSSRISQHFKRAAEHKPPRTPLLAKAVDERHSRKIHYYLAPNHIIKNPAAASTDHDSSSGFSSMSSEDEGDADDNNSSRDITNIRRNGSINDDDDDPELDQDDEDDEDDDGIMSGDSMERKQKRRRQQLLYQQQQHLNSDAVHKSRGVMRKRKKVKTWAVTNRPTVKRFKSKHSLIGSFKSSTPTTPTNFHTSKWRPPNNQEYSESDEGDDESIEDDDEQDDDDDVFGKDDLVLMDLQMPDIQKNSQLPTPRSLSNFSTTSSHSSVSNAINAATAGMHGLLNATKVLSFDSKKSPPHSGPQSTSSLSKISGGAVAAGETMNESSDEEQDFSDYHEEMMHGDFEDLEDDKKAEDRRPSMRSQPQAVAVPIPSSGSRNSAASASSFATGNTPISPFNHLASTPTSNSFLMSISPRSRKMSMSGLLMPPDSLLLSPRSNSIFDADFGGSFMMDYSQQDNSTSKDHQYAPLMELNHPESMPVSELDRLLSSSAGGSFYPTLSRKVSIPGWSNINAKHISHTPHRQSNLRNAANGILQNAANASSNTSTSPYSGVNNGTSAPSSSSPSGSVGTKIVPAAVANPAPSSSSSSTSEEASAAEKQAKAQTTSTGLVTPALSATTTPSQSTTTVTPLINQETSAQTPVAKTEADVEMQEEDEEDQDDETESELEDDDQIYSKVTAEPPKSLVREAVYANLKVFETLMPGTDLRLMRVAGVVAPPDPNTNGRGVLIQKKVIPALNNDQHAGFVNAAMLRLAARTIIGDGQFDINQEPTTLYIVLEGPMEVRGAW</sequence>
<dbReference type="Pfam" id="PF25318">
    <property type="entry name" value="WHD_GDS1"/>
    <property type="match status" value="1"/>
</dbReference>
<comment type="caution">
    <text evidence="3">The sequence shown here is derived from an EMBL/GenBank/DDBJ whole genome shotgun (WGS) entry which is preliminary data.</text>
</comment>
<feature type="region of interest" description="Disordered" evidence="1">
    <location>
        <begin position="1"/>
        <end position="29"/>
    </location>
</feature>
<gene>
    <name evidence="3" type="ORF">BCR41DRAFT_369590</name>
</gene>
<feature type="compositionally biased region" description="Polar residues" evidence="1">
    <location>
        <begin position="350"/>
        <end position="359"/>
    </location>
</feature>
<evidence type="ECO:0000259" key="2">
    <source>
        <dbReference type="Pfam" id="PF25318"/>
    </source>
</evidence>
<feature type="region of interest" description="Disordered" evidence="1">
    <location>
        <begin position="156"/>
        <end position="371"/>
    </location>
</feature>
<feature type="compositionally biased region" description="Basic and acidic residues" evidence="1">
    <location>
        <begin position="453"/>
        <end position="463"/>
    </location>
</feature>
<feature type="compositionally biased region" description="Basic residues" evidence="1">
    <location>
        <begin position="251"/>
        <end position="263"/>
    </location>
</feature>
<dbReference type="STRING" id="64571.A0A1Y2GS71"/>
<feature type="region of interest" description="Disordered" evidence="1">
    <location>
        <begin position="453"/>
        <end position="491"/>
    </location>
</feature>
<dbReference type="GeneID" id="33568316"/>
<evidence type="ECO:0000313" key="3">
    <source>
        <dbReference type="EMBL" id="ORZ20999.1"/>
    </source>
</evidence>
<dbReference type="OrthoDB" id="5597783at2759"/>
<accession>A0A1Y2GS71</accession>
<feature type="compositionally biased region" description="Low complexity" evidence="1">
    <location>
        <begin position="478"/>
        <end position="491"/>
    </location>
</feature>
<dbReference type="RefSeq" id="XP_021882908.1">
    <property type="nucleotide sequence ID" value="XM_022026473.1"/>
</dbReference>
<protein>
    <recommendedName>
        <fullName evidence="2">GDS1 winged helix domain-containing protein</fullName>
    </recommendedName>
</protein>
<feature type="compositionally biased region" description="Polar residues" evidence="1">
    <location>
        <begin position="286"/>
        <end position="299"/>
    </location>
</feature>
<proteinExistence type="predicted"/>
<dbReference type="AlphaFoldDB" id="A0A1Y2GS71"/>
<dbReference type="EMBL" id="MCFF01000012">
    <property type="protein sequence ID" value="ORZ20999.1"/>
    <property type="molecule type" value="Genomic_DNA"/>
</dbReference>
<feature type="compositionally biased region" description="Low complexity" evidence="1">
    <location>
        <begin position="360"/>
        <end position="371"/>
    </location>
</feature>
<feature type="compositionally biased region" description="Polar residues" evidence="1">
    <location>
        <begin position="406"/>
        <end position="415"/>
    </location>
</feature>
<dbReference type="InParanoid" id="A0A1Y2GS71"/>
<feature type="compositionally biased region" description="Polar residues" evidence="1">
    <location>
        <begin position="736"/>
        <end position="746"/>
    </location>
</feature>
<feature type="compositionally biased region" description="Acidic residues" evidence="1">
    <location>
        <begin position="311"/>
        <end position="332"/>
    </location>
</feature>
<feature type="domain" description="GDS1 winged helix" evidence="2">
    <location>
        <begin position="58"/>
        <end position="147"/>
    </location>
</feature>
<evidence type="ECO:0000313" key="4">
    <source>
        <dbReference type="Proteomes" id="UP000193648"/>
    </source>
</evidence>
<organism evidence="3 4">
    <name type="scientific">Lobosporangium transversale</name>
    <dbReference type="NCBI Taxonomy" id="64571"/>
    <lineage>
        <taxon>Eukaryota</taxon>
        <taxon>Fungi</taxon>
        <taxon>Fungi incertae sedis</taxon>
        <taxon>Mucoromycota</taxon>
        <taxon>Mortierellomycotina</taxon>
        <taxon>Mortierellomycetes</taxon>
        <taxon>Mortierellales</taxon>
        <taxon>Mortierellaceae</taxon>
        <taxon>Lobosporangium</taxon>
    </lineage>
</organism>
<keyword evidence="4" id="KW-1185">Reference proteome</keyword>
<dbReference type="InterPro" id="IPR057511">
    <property type="entry name" value="WH_GDS1"/>
</dbReference>
<evidence type="ECO:0000256" key="1">
    <source>
        <dbReference type="SAM" id="MobiDB-lite"/>
    </source>
</evidence>
<feature type="compositionally biased region" description="Acidic residues" evidence="1">
    <location>
        <begin position="198"/>
        <end position="218"/>
    </location>
</feature>